<proteinExistence type="predicted"/>
<comment type="caution">
    <text evidence="1">The sequence shown here is derived from an EMBL/GenBank/DDBJ whole genome shotgun (WGS) entry which is preliminary data.</text>
</comment>
<organism evidence="1 2">
    <name type="scientific">Kiloniella laminariae</name>
    <dbReference type="NCBI Taxonomy" id="454162"/>
    <lineage>
        <taxon>Bacteria</taxon>
        <taxon>Pseudomonadati</taxon>
        <taxon>Pseudomonadota</taxon>
        <taxon>Alphaproteobacteria</taxon>
        <taxon>Rhodospirillales</taxon>
        <taxon>Kiloniellaceae</taxon>
        <taxon>Kiloniella</taxon>
    </lineage>
</organism>
<dbReference type="RefSeq" id="WP_269425291.1">
    <property type="nucleotide sequence ID" value="NZ_JAPWGY010000030.1"/>
</dbReference>
<reference evidence="1" key="1">
    <citation type="submission" date="2022-12" db="EMBL/GenBank/DDBJ databases">
        <title>Bacterial isolates from different developmental stages of Nematostella vectensis.</title>
        <authorList>
            <person name="Fraune S."/>
        </authorList>
    </citation>
    <scope>NUCLEOTIDE SEQUENCE</scope>
    <source>
        <strain evidence="1">G21630-S1</strain>
    </source>
</reference>
<keyword evidence="2" id="KW-1185">Reference proteome</keyword>
<protein>
    <submittedName>
        <fullName evidence="1">Hemagglutinin repeat-containing protein</fullName>
    </submittedName>
</protein>
<dbReference type="Pfam" id="PF13332">
    <property type="entry name" value="Fil_haemagg_2"/>
    <property type="match status" value="1"/>
</dbReference>
<dbReference type="EMBL" id="JAPWGY010000030">
    <property type="protein sequence ID" value="MCZ4283171.1"/>
    <property type="molecule type" value="Genomic_DNA"/>
</dbReference>
<sequence length="321" mass="32808">GRDVTLDAGDDITLTAAQSTYALDHSSKSKSASAGVSVGIGITGTPTVSANGSISANASDRNVDSLTHTNSRILAGNDVTLKSGDDTTLKGAQVQANGSIDADVGGDLTLASLQDTSRIDGGSKGGSVGVSTGLDGKVNAVNGSVSYGKEKGRKAWVEEQSVLIAKGNVDVTVGGHTQLDGAVIASTEGDVTLDTETFDYRDIQDHDTYKNVNGSISGSIGVGGDDSADSASPDPLDQIAALPTIEGSYEASEKEQITRATVAAPGGNIDVTVRSDPDQDLSDLNTDLSKRQEITKDKKTKLKVYVDGAALREVVSGFEGT</sequence>
<dbReference type="InterPro" id="IPR025157">
    <property type="entry name" value="Hemagglutinin_rpt"/>
</dbReference>
<feature type="non-terminal residue" evidence="1">
    <location>
        <position position="1"/>
    </location>
</feature>
<feature type="non-terminal residue" evidence="1">
    <location>
        <position position="321"/>
    </location>
</feature>
<evidence type="ECO:0000313" key="2">
    <source>
        <dbReference type="Proteomes" id="UP001069802"/>
    </source>
</evidence>
<evidence type="ECO:0000313" key="1">
    <source>
        <dbReference type="EMBL" id="MCZ4283171.1"/>
    </source>
</evidence>
<accession>A0ABT4LS65</accession>
<gene>
    <name evidence="1" type="ORF">O4H49_20505</name>
</gene>
<name>A0ABT4LS65_9PROT</name>
<dbReference type="Proteomes" id="UP001069802">
    <property type="component" value="Unassembled WGS sequence"/>
</dbReference>